<protein>
    <submittedName>
        <fullName evidence="2">Uncharacterized protein</fullName>
    </submittedName>
</protein>
<proteinExistence type="predicted"/>
<dbReference type="AlphaFoldDB" id="A0A0F9HEC7"/>
<evidence type="ECO:0000256" key="1">
    <source>
        <dbReference type="SAM" id="MobiDB-lite"/>
    </source>
</evidence>
<name>A0A0F9HEC7_9ZZZZ</name>
<dbReference type="EMBL" id="LAZR01022968">
    <property type="protein sequence ID" value="KKL80070.1"/>
    <property type="molecule type" value="Genomic_DNA"/>
</dbReference>
<gene>
    <name evidence="2" type="ORF">LCGC14_2008520</name>
</gene>
<sequence length="310" mass="33317">IGIARMVAPIQDEVSTLHNQGIDNRTAGNTRMWEVLSGSDADRNFDGTAPGRKIKVAQLGKEINPLEFASKADGFSDAEDLALRYAQQRTGVSDFLSGTDTGKGGGRETATTTMVKMQEARTRFNWTMDSARMAMADIAQMTVTLLQQFGDDMNFESLLGDEAAERVREFLALPEDEVREHGKISVTASSASMNKEAEKQNIIALQQLNTQHTLQYELPLVQIVLNPQAPPELKEYAMEKIRGSRLLSARILQTFDAKNTDAILGSLVAIEAILGQAGPPGAAAGPGGAVGPPEPFGQPNVGVPTEPVPV</sequence>
<organism evidence="2">
    <name type="scientific">marine sediment metagenome</name>
    <dbReference type="NCBI Taxonomy" id="412755"/>
    <lineage>
        <taxon>unclassified sequences</taxon>
        <taxon>metagenomes</taxon>
        <taxon>ecological metagenomes</taxon>
    </lineage>
</organism>
<feature type="non-terminal residue" evidence="2">
    <location>
        <position position="1"/>
    </location>
</feature>
<evidence type="ECO:0000313" key="2">
    <source>
        <dbReference type="EMBL" id="KKL80070.1"/>
    </source>
</evidence>
<accession>A0A0F9HEC7</accession>
<reference evidence="2" key="1">
    <citation type="journal article" date="2015" name="Nature">
        <title>Complex archaea that bridge the gap between prokaryotes and eukaryotes.</title>
        <authorList>
            <person name="Spang A."/>
            <person name="Saw J.H."/>
            <person name="Jorgensen S.L."/>
            <person name="Zaremba-Niedzwiedzka K."/>
            <person name="Martijn J."/>
            <person name="Lind A.E."/>
            <person name="van Eijk R."/>
            <person name="Schleper C."/>
            <person name="Guy L."/>
            <person name="Ettema T.J."/>
        </authorList>
    </citation>
    <scope>NUCLEOTIDE SEQUENCE</scope>
</reference>
<feature type="region of interest" description="Disordered" evidence="1">
    <location>
        <begin position="281"/>
        <end position="310"/>
    </location>
</feature>
<comment type="caution">
    <text evidence="2">The sequence shown here is derived from an EMBL/GenBank/DDBJ whole genome shotgun (WGS) entry which is preliminary data.</text>
</comment>